<dbReference type="Gene3D" id="1.10.510.10">
    <property type="entry name" value="Transferase(Phosphotransferase) domain 1"/>
    <property type="match status" value="1"/>
</dbReference>
<dbReference type="InterPro" id="IPR000719">
    <property type="entry name" value="Prot_kinase_dom"/>
</dbReference>
<dbReference type="PANTHER" id="PTHR44329">
    <property type="entry name" value="SERINE/THREONINE-PROTEIN KINASE TNNI3K-RELATED"/>
    <property type="match status" value="1"/>
</dbReference>
<sequence length="765" mass="84250">MEGKERKARVETPQGEDLLRKIQELEAGHAYLKQEVLRLKYLGTAESNLDSTRRRYHSAFPQLSQFPGNAAAWNGGPGSFRHPLLIESGGSYGTTNDGGGGGGGKAGNSLPAAANLINSQYLNILQSMGQSVYIYDLNGRIIFWNQHAEILHGYSAAEALGEDILKLVVAPRDLGVAYDIIHRVLIGESWTGLFPVKTKSGAMESVVVTVTPFYDDNGSLIGITSVSCSSRPFRETEFSFSAERHPEADSSVFSRSKSTVSVKLGLDPQQPLQTAIASKISNLPTQVSKVSNKVKSIIWTSKNCVDHSDHKEDATCSAAPTPRGESQSAPVGVFCPLHGSPTVKISRDCGDESEGKPASQKFMNFVAKKGISWPWNGNNREESEAKTARFVWPWAGDDRENEAFQLKSPYLGIKYEYHIGECNRPINNEASGSSSSSAYVNSTSSSSSSGSTGSSPVNRILFDTDCVDYEILWEELTIGEQIGQGCCGTVYHGLWYGSDVAIKIFPKLEYSDDVIISFKQEVSLMKRLRHPNVLLFMGAVTSPQRLCIVTEFLSRGSLFRLLQKNAAKLDWRRRVHMALDIARGMNYLHHYNPPIVHRDLKSSNLLVDKNWTVKVGDFGLSRLKHATYLSSRTGKGTPQWMAPEVLRNEPSNEKFVANPLLPFSLRTTYSLFPSPIASTFSLTADLVLLVLSVEHLGPMFIVLESYYGNSPPGRYLGMVSTQCSDPQSRPTFRELLDELRDLQRQSTIQIQQARNSAGDGSQNGP</sequence>
<dbReference type="InterPro" id="IPR035965">
    <property type="entry name" value="PAS-like_dom_sf"/>
</dbReference>
<dbReference type="SUPFAM" id="SSF56112">
    <property type="entry name" value="Protein kinase-like (PK-like)"/>
    <property type="match status" value="1"/>
</dbReference>
<dbReference type="Gene3D" id="3.30.450.20">
    <property type="entry name" value="PAS domain"/>
    <property type="match status" value="1"/>
</dbReference>
<evidence type="ECO:0000256" key="2">
    <source>
        <dbReference type="ARBA" id="ARBA00022606"/>
    </source>
</evidence>
<evidence type="ECO:0000313" key="9">
    <source>
        <dbReference type="Proteomes" id="UP001396334"/>
    </source>
</evidence>
<dbReference type="NCBIfam" id="TIGR00229">
    <property type="entry name" value="sensory_box"/>
    <property type="match status" value="1"/>
</dbReference>
<feature type="region of interest" description="Disordered" evidence="5">
    <location>
        <begin position="433"/>
        <end position="455"/>
    </location>
</feature>
<comment type="caution">
    <text evidence="8">The sequence shown here is derived from an EMBL/GenBank/DDBJ whole genome shotgun (WGS) entry which is preliminary data.</text>
</comment>
<evidence type="ECO:0000259" key="7">
    <source>
        <dbReference type="PROSITE" id="PS50112"/>
    </source>
</evidence>
<dbReference type="PANTHER" id="PTHR44329:SF47">
    <property type="entry name" value="SERINE_THREONINE-PROTEIN KINASE ROCO5-RELATED"/>
    <property type="match status" value="1"/>
</dbReference>
<organism evidence="8 9">
    <name type="scientific">Hibiscus sabdariffa</name>
    <name type="common">roselle</name>
    <dbReference type="NCBI Taxonomy" id="183260"/>
    <lineage>
        <taxon>Eukaryota</taxon>
        <taxon>Viridiplantae</taxon>
        <taxon>Streptophyta</taxon>
        <taxon>Embryophyta</taxon>
        <taxon>Tracheophyta</taxon>
        <taxon>Spermatophyta</taxon>
        <taxon>Magnoliopsida</taxon>
        <taxon>eudicotyledons</taxon>
        <taxon>Gunneridae</taxon>
        <taxon>Pentapetalae</taxon>
        <taxon>rosids</taxon>
        <taxon>malvids</taxon>
        <taxon>Malvales</taxon>
        <taxon>Malvaceae</taxon>
        <taxon>Malvoideae</taxon>
        <taxon>Hibiscus</taxon>
    </lineage>
</organism>
<dbReference type="SMART" id="SM00091">
    <property type="entry name" value="PAS"/>
    <property type="match status" value="1"/>
</dbReference>
<keyword evidence="3" id="KW-0157">Chromophore</keyword>
<dbReference type="InterPro" id="IPR008271">
    <property type="entry name" value="Ser/Thr_kinase_AS"/>
</dbReference>
<reference evidence="8 9" key="1">
    <citation type="journal article" date="2024" name="G3 (Bethesda)">
        <title>Genome assembly of Hibiscus sabdariffa L. provides insights into metabolisms of medicinal natural products.</title>
        <authorList>
            <person name="Kim T."/>
        </authorList>
    </citation>
    <scope>NUCLEOTIDE SEQUENCE [LARGE SCALE GENOMIC DNA]</scope>
    <source>
        <strain evidence="8">TK-2024</strain>
        <tissue evidence="8">Old leaves</tissue>
    </source>
</reference>
<dbReference type="EMBL" id="JBBPBN010000034">
    <property type="protein sequence ID" value="KAK9003202.1"/>
    <property type="molecule type" value="Genomic_DNA"/>
</dbReference>
<evidence type="ECO:0000313" key="8">
    <source>
        <dbReference type="EMBL" id="KAK9003202.1"/>
    </source>
</evidence>
<dbReference type="CDD" id="cd13999">
    <property type="entry name" value="STKc_MAP3K-like"/>
    <property type="match status" value="1"/>
</dbReference>
<evidence type="ECO:0000256" key="5">
    <source>
        <dbReference type="SAM" id="MobiDB-lite"/>
    </source>
</evidence>
<protein>
    <submittedName>
        <fullName evidence="8">Uncharacterized protein</fullName>
    </submittedName>
</protein>
<dbReference type="PROSITE" id="PS50112">
    <property type="entry name" value="PAS"/>
    <property type="match status" value="1"/>
</dbReference>
<dbReference type="CDD" id="cd00130">
    <property type="entry name" value="PAS"/>
    <property type="match status" value="1"/>
</dbReference>
<dbReference type="PROSITE" id="PS00108">
    <property type="entry name" value="PROTEIN_KINASE_ST"/>
    <property type="match status" value="1"/>
</dbReference>
<keyword evidence="2" id="KW-0716">Sensory transduction</keyword>
<dbReference type="InterPro" id="IPR000014">
    <property type="entry name" value="PAS"/>
</dbReference>
<keyword evidence="4" id="KW-0675">Receptor</keyword>
<dbReference type="Pfam" id="PF00989">
    <property type="entry name" value="PAS"/>
    <property type="match status" value="1"/>
</dbReference>
<dbReference type="Pfam" id="PF07714">
    <property type="entry name" value="PK_Tyr_Ser-Thr"/>
    <property type="match status" value="1"/>
</dbReference>
<evidence type="ECO:0000256" key="1">
    <source>
        <dbReference type="ARBA" id="ARBA00022543"/>
    </source>
</evidence>
<dbReference type="SUPFAM" id="SSF55785">
    <property type="entry name" value="PYP-like sensor domain (PAS domain)"/>
    <property type="match status" value="1"/>
</dbReference>
<dbReference type="InterPro" id="IPR001245">
    <property type="entry name" value="Ser-Thr/Tyr_kinase_cat_dom"/>
</dbReference>
<keyword evidence="1" id="KW-0600">Photoreceptor protein</keyword>
<feature type="domain" description="PAS" evidence="7">
    <location>
        <begin position="117"/>
        <end position="188"/>
    </location>
</feature>
<dbReference type="SMART" id="SM00220">
    <property type="entry name" value="S_TKc"/>
    <property type="match status" value="1"/>
</dbReference>
<accession>A0ABR2QRQ7</accession>
<dbReference type="Gene3D" id="3.30.200.20">
    <property type="entry name" value="Phosphorylase Kinase, domain 1"/>
    <property type="match status" value="1"/>
</dbReference>
<dbReference type="Proteomes" id="UP001396334">
    <property type="component" value="Unassembled WGS sequence"/>
</dbReference>
<dbReference type="PROSITE" id="PS50011">
    <property type="entry name" value="PROTEIN_KINASE_DOM"/>
    <property type="match status" value="1"/>
</dbReference>
<evidence type="ECO:0000256" key="4">
    <source>
        <dbReference type="ARBA" id="ARBA00023170"/>
    </source>
</evidence>
<evidence type="ECO:0000256" key="3">
    <source>
        <dbReference type="ARBA" id="ARBA00022991"/>
    </source>
</evidence>
<feature type="region of interest" description="Disordered" evidence="5">
    <location>
        <begin position="308"/>
        <end position="328"/>
    </location>
</feature>
<name>A0ABR2QRQ7_9ROSI</name>
<gene>
    <name evidence="8" type="ORF">V6N11_060768</name>
</gene>
<dbReference type="InterPro" id="IPR013767">
    <property type="entry name" value="PAS_fold"/>
</dbReference>
<dbReference type="InterPro" id="IPR051681">
    <property type="entry name" value="Ser/Thr_Kinases-Pseudokinases"/>
</dbReference>
<dbReference type="InterPro" id="IPR011009">
    <property type="entry name" value="Kinase-like_dom_sf"/>
</dbReference>
<feature type="domain" description="Protein kinase" evidence="6">
    <location>
        <begin position="476"/>
        <end position="748"/>
    </location>
</feature>
<evidence type="ECO:0000259" key="6">
    <source>
        <dbReference type="PROSITE" id="PS50011"/>
    </source>
</evidence>
<keyword evidence="9" id="KW-1185">Reference proteome</keyword>
<proteinExistence type="predicted"/>